<dbReference type="Pfam" id="PF00772">
    <property type="entry name" value="DnaB"/>
    <property type="match status" value="1"/>
</dbReference>
<evidence type="ECO:0000256" key="6">
    <source>
        <dbReference type="ARBA" id="ARBA00022806"/>
    </source>
</evidence>
<evidence type="ECO:0000259" key="13">
    <source>
        <dbReference type="PROSITE" id="PS51199"/>
    </source>
</evidence>
<evidence type="ECO:0000256" key="1">
    <source>
        <dbReference type="ARBA" id="ARBA00008428"/>
    </source>
</evidence>
<dbReference type="Pfam" id="PF03796">
    <property type="entry name" value="DnaB_C"/>
    <property type="match status" value="1"/>
</dbReference>
<dbReference type="FunFam" id="3.40.50.300:FF:000076">
    <property type="entry name" value="Replicative DNA helicase"/>
    <property type="match status" value="1"/>
</dbReference>
<keyword evidence="6 12" id="KW-0347">Helicase</keyword>
<comment type="similarity">
    <text evidence="1 12">Belongs to the helicase family. DnaB subfamily.</text>
</comment>
<dbReference type="FunFam" id="1.10.860.10:FF:000001">
    <property type="entry name" value="Replicative DNA helicase"/>
    <property type="match status" value="1"/>
</dbReference>
<dbReference type="InterPro" id="IPR036185">
    <property type="entry name" value="DNA_heli_DnaB-like_N_sf"/>
</dbReference>
<proteinExistence type="inferred from homology"/>
<dbReference type="PANTHER" id="PTHR30153:SF2">
    <property type="entry name" value="REPLICATIVE DNA HELICASE"/>
    <property type="match status" value="1"/>
</dbReference>
<dbReference type="InterPro" id="IPR003593">
    <property type="entry name" value="AAA+_ATPase"/>
</dbReference>
<keyword evidence="5 12" id="KW-0378">Hydrolase</keyword>
<evidence type="ECO:0000256" key="10">
    <source>
        <dbReference type="ARBA" id="ARBA00048954"/>
    </source>
</evidence>
<evidence type="ECO:0000256" key="12">
    <source>
        <dbReference type="RuleBase" id="RU362085"/>
    </source>
</evidence>
<dbReference type="NCBIfam" id="NF004384">
    <property type="entry name" value="PRK05748.1"/>
    <property type="match status" value="1"/>
</dbReference>
<dbReference type="InterPro" id="IPR007693">
    <property type="entry name" value="DNA_helicase_DnaB-like_N"/>
</dbReference>
<evidence type="ECO:0000256" key="9">
    <source>
        <dbReference type="ARBA" id="ARBA00023235"/>
    </source>
</evidence>
<comment type="catalytic activity">
    <reaction evidence="10 12">
        <text>ATP + H2O = ADP + phosphate + H(+)</text>
        <dbReference type="Rhea" id="RHEA:13065"/>
        <dbReference type="ChEBI" id="CHEBI:15377"/>
        <dbReference type="ChEBI" id="CHEBI:15378"/>
        <dbReference type="ChEBI" id="CHEBI:30616"/>
        <dbReference type="ChEBI" id="CHEBI:43474"/>
        <dbReference type="ChEBI" id="CHEBI:456216"/>
        <dbReference type="EC" id="5.6.2.3"/>
    </reaction>
</comment>
<dbReference type="GO" id="GO:0042802">
    <property type="term" value="F:identical protein binding"/>
    <property type="evidence" value="ECO:0007669"/>
    <property type="project" value="UniProtKB-ARBA"/>
</dbReference>
<evidence type="ECO:0000256" key="5">
    <source>
        <dbReference type="ARBA" id="ARBA00022801"/>
    </source>
</evidence>
<dbReference type="RefSeq" id="WP_423230080.1">
    <property type="nucleotide sequence ID" value="NZ_FMTO01000005.1"/>
</dbReference>
<dbReference type="GO" id="GO:0005829">
    <property type="term" value="C:cytosol"/>
    <property type="evidence" value="ECO:0007669"/>
    <property type="project" value="TreeGrafter"/>
</dbReference>
<dbReference type="GO" id="GO:0043139">
    <property type="term" value="F:5'-3' DNA helicase activity"/>
    <property type="evidence" value="ECO:0007669"/>
    <property type="project" value="UniProtKB-EC"/>
</dbReference>
<name>A0A1T4L515_9FIRM</name>
<dbReference type="GO" id="GO:0003677">
    <property type="term" value="F:DNA binding"/>
    <property type="evidence" value="ECO:0007669"/>
    <property type="project" value="UniProtKB-UniRule"/>
</dbReference>
<evidence type="ECO:0000313" key="15">
    <source>
        <dbReference type="Proteomes" id="UP000189857"/>
    </source>
</evidence>
<dbReference type="Proteomes" id="UP000189857">
    <property type="component" value="Unassembled WGS sequence"/>
</dbReference>
<protein>
    <recommendedName>
        <fullName evidence="11 12">Replicative DNA helicase</fullName>
        <ecNumber evidence="11 12">5.6.2.3</ecNumber>
    </recommendedName>
</protein>
<dbReference type="Gene3D" id="3.40.50.300">
    <property type="entry name" value="P-loop containing nucleotide triphosphate hydrolases"/>
    <property type="match status" value="1"/>
</dbReference>
<dbReference type="GO" id="GO:1990077">
    <property type="term" value="C:primosome complex"/>
    <property type="evidence" value="ECO:0007669"/>
    <property type="project" value="UniProtKB-UniRule"/>
</dbReference>
<sequence length="517" mass="57194">MFDDQDMFPQETEDINEYIDVNAVFNAAEPVPSDNFTGTNIADDSSLKSISFEANLASNNTSRDAGNAAVERQKKVPGAVRRIMPHDNNAEKAVVGSMIMDKETVADLADMLLPDDFYNAAYGVIFEAICELYSSKRMIDIVTLMDQLTKKNIPEEINNVSFIGDLVNSVPTTINAKGYGEIVRDKAVLRRLIKITDEIAKDCYAAQDTVDNILERAEQDVFKLSQSRNGYSDFAGMNDIILEVIESVDKASKNKGRINGLSTGFIDLDEKLTGLHGGELILVAARPSMGKTAFVLNIAHNVAVKQNIPVLFFSLEMGKKELGDRVLAQDAFIDAQALKTGNLMDEDWSKMAESAGIVGDSPIFVDDNSSITIAEMRSKCRKFKQKNDIGLIIVDYLQLMSPSRAVESRQQFISEVSRSLKGLARELNVPVIALSQLNRAVDSRPDHKPVLADLRESGAIEQDADVVMFIYRDEYYNKETEKPGIAEIIVAKQRNGSTGSIDLVWQGKYTRFANCAR</sequence>
<comment type="function">
    <text evidence="12">The main replicative DNA helicase, it participates in initiation and elongation during chromosome replication. Travels ahead of the DNA replisome, separating dsDNA into templates for DNA synthesis. A processive ATP-dependent 5'-3' DNA helicase it has DNA-dependent ATPase activity.</text>
</comment>
<evidence type="ECO:0000313" key="14">
    <source>
        <dbReference type="EMBL" id="SJZ49651.1"/>
    </source>
</evidence>
<dbReference type="PROSITE" id="PS51199">
    <property type="entry name" value="SF4_HELICASE"/>
    <property type="match status" value="1"/>
</dbReference>
<dbReference type="SUPFAM" id="SSF48024">
    <property type="entry name" value="N-terminal domain of DnaB helicase"/>
    <property type="match status" value="1"/>
</dbReference>
<organism evidence="14 15">
    <name type="scientific">Eubacterium ruminantium</name>
    <dbReference type="NCBI Taxonomy" id="42322"/>
    <lineage>
        <taxon>Bacteria</taxon>
        <taxon>Bacillati</taxon>
        <taxon>Bacillota</taxon>
        <taxon>Clostridia</taxon>
        <taxon>Eubacteriales</taxon>
        <taxon>Eubacteriaceae</taxon>
        <taxon>Eubacterium</taxon>
    </lineage>
</organism>
<dbReference type="Gene3D" id="1.10.860.10">
    <property type="entry name" value="DNAb Helicase, Chain A"/>
    <property type="match status" value="1"/>
</dbReference>
<dbReference type="InterPro" id="IPR007694">
    <property type="entry name" value="DNA_helicase_DnaB-like_C"/>
</dbReference>
<dbReference type="EC" id="5.6.2.3" evidence="11 12"/>
<keyword evidence="15" id="KW-1185">Reference proteome</keyword>
<keyword evidence="2 12" id="KW-0639">Primosome</keyword>
<dbReference type="InterPro" id="IPR016136">
    <property type="entry name" value="DNA_helicase_N/primase_C"/>
</dbReference>
<accession>A0A1T4L515</accession>
<dbReference type="GO" id="GO:0016887">
    <property type="term" value="F:ATP hydrolysis activity"/>
    <property type="evidence" value="ECO:0007669"/>
    <property type="project" value="RHEA"/>
</dbReference>
<evidence type="ECO:0000256" key="11">
    <source>
        <dbReference type="NCBIfam" id="TIGR00665"/>
    </source>
</evidence>
<evidence type="ECO:0000256" key="8">
    <source>
        <dbReference type="ARBA" id="ARBA00023125"/>
    </source>
</evidence>
<evidence type="ECO:0000256" key="3">
    <source>
        <dbReference type="ARBA" id="ARBA00022705"/>
    </source>
</evidence>
<dbReference type="AlphaFoldDB" id="A0A1T4L515"/>
<dbReference type="PANTHER" id="PTHR30153">
    <property type="entry name" value="REPLICATIVE DNA HELICASE DNAB"/>
    <property type="match status" value="1"/>
</dbReference>
<keyword evidence="4 12" id="KW-0547">Nucleotide-binding</keyword>
<gene>
    <name evidence="14" type="ORF">SAMN02745110_00664</name>
</gene>
<dbReference type="InterPro" id="IPR007692">
    <property type="entry name" value="DNA_helicase_DnaB"/>
</dbReference>
<dbReference type="GO" id="GO:0005524">
    <property type="term" value="F:ATP binding"/>
    <property type="evidence" value="ECO:0007669"/>
    <property type="project" value="UniProtKB-UniRule"/>
</dbReference>
<dbReference type="NCBIfam" id="TIGR00665">
    <property type="entry name" value="DnaB"/>
    <property type="match status" value="1"/>
</dbReference>
<dbReference type="CDD" id="cd00984">
    <property type="entry name" value="DnaB_C"/>
    <property type="match status" value="1"/>
</dbReference>
<evidence type="ECO:0000256" key="4">
    <source>
        <dbReference type="ARBA" id="ARBA00022741"/>
    </source>
</evidence>
<keyword evidence="8 12" id="KW-0238">DNA-binding</keyword>
<dbReference type="SMART" id="SM00382">
    <property type="entry name" value="AAA"/>
    <property type="match status" value="1"/>
</dbReference>
<dbReference type="GO" id="GO:0006269">
    <property type="term" value="P:DNA replication, synthesis of primer"/>
    <property type="evidence" value="ECO:0007669"/>
    <property type="project" value="UniProtKB-UniRule"/>
</dbReference>
<feature type="domain" description="SF4 helicase" evidence="13">
    <location>
        <begin position="254"/>
        <end position="517"/>
    </location>
</feature>
<dbReference type="InterPro" id="IPR027417">
    <property type="entry name" value="P-loop_NTPase"/>
</dbReference>
<keyword evidence="3 12" id="KW-0235">DNA replication</keyword>
<reference evidence="14 15" key="1">
    <citation type="submission" date="2017-02" db="EMBL/GenBank/DDBJ databases">
        <authorList>
            <person name="Peterson S.W."/>
        </authorList>
    </citation>
    <scope>NUCLEOTIDE SEQUENCE [LARGE SCALE GENOMIC DNA]</scope>
    <source>
        <strain evidence="14 15">ATCC 17233</strain>
    </source>
</reference>
<keyword evidence="9" id="KW-0413">Isomerase</keyword>
<dbReference type="SUPFAM" id="SSF52540">
    <property type="entry name" value="P-loop containing nucleoside triphosphate hydrolases"/>
    <property type="match status" value="1"/>
</dbReference>
<evidence type="ECO:0000256" key="2">
    <source>
        <dbReference type="ARBA" id="ARBA00022515"/>
    </source>
</evidence>
<evidence type="ECO:0000256" key="7">
    <source>
        <dbReference type="ARBA" id="ARBA00022840"/>
    </source>
</evidence>
<dbReference type="EMBL" id="FUXA01000005">
    <property type="protein sequence ID" value="SJZ49651.1"/>
    <property type="molecule type" value="Genomic_DNA"/>
</dbReference>
<keyword evidence="7 12" id="KW-0067">ATP-binding</keyword>